<dbReference type="InterPro" id="IPR028098">
    <property type="entry name" value="Glyco_trans_4-like_N"/>
</dbReference>
<proteinExistence type="predicted"/>
<organism evidence="2 3">
    <name type="scientific">Gluconobacter oxydans DSM 3504</name>
    <dbReference type="NCBI Taxonomy" id="1288313"/>
    <lineage>
        <taxon>Bacteria</taxon>
        <taxon>Pseudomonadati</taxon>
        <taxon>Pseudomonadota</taxon>
        <taxon>Alphaproteobacteria</taxon>
        <taxon>Acetobacterales</taxon>
        <taxon>Acetobacteraceae</taxon>
        <taxon>Gluconobacter</taxon>
    </lineage>
</organism>
<dbReference type="Pfam" id="PF13692">
    <property type="entry name" value="Glyco_trans_1_4"/>
    <property type="match status" value="1"/>
</dbReference>
<protein>
    <submittedName>
        <fullName evidence="2">Glycosyl transferase</fullName>
    </submittedName>
</protein>
<dbReference type="EMBL" id="CP004373">
    <property type="protein sequence ID" value="AHK70595.1"/>
    <property type="molecule type" value="Genomic_DNA"/>
</dbReference>
<dbReference type="GeneID" id="56904908"/>
<dbReference type="AlphaFoldDB" id="A0A067Z4S3"/>
<dbReference type="KEGG" id="goy:GLS_c06810"/>
<evidence type="ECO:0000313" key="3">
    <source>
        <dbReference type="Proteomes" id="UP000031656"/>
    </source>
</evidence>
<gene>
    <name evidence="2" type="ORF">GLS_c06810</name>
</gene>
<keyword evidence="2" id="KW-0808">Transferase</keyword>
<dbReference type="RefSeq" id="WP_193363842.1">
    <property type="nucleotide sequence ID" value="NZ_CP004373.1"/>
</dbReference>
<dbReference type="InterPro" id="IPR050194">
    <property type="entry name" value="Glycosyltransferase_grp1"/>
</dbReference>
<sequence length="346" mass="37763">MTSRLRILHCLSTREFAGTERHLAELSAIQAQSHDVTLLLDRNTVDPLTGGDISGFLCPEVKVVRAGRAGYLPALASELRSGRHDIVHTHLGRASARVSWLRRAGLAGSVPVVATLHTSYRGRSYGAHDGLVCIASWQREALPEKQRDASALIPNWTVPPASTCEARAALRERMRREWRIPDGGVVIGAAGRMVEEKNFGLLIQAWKQAELKPGTRLVMVGDGPERDALQQAAQGRPDIIFTGYRTDMPDLLAAFDAFIVPSRHEPFGLVLLEAMEAGLPVCATAAGGVKDILADAPDCLVAPDSLEALTEGLRRLESAAPRQWDMSRYRIGAAASRVEAFYRRYC</sequence>
<dbReference type="Pfam" id="PF13439">
    <property type="entry name" value="Glyco_transf_4"/>
    <property type="match status" value="1"/>
</dbReference>
<name>A0A067Z4S3_GLUOY</name>
<reference evidence="2 3" key="1">
    <citation type="journal article" date="2015" name="Appl. Microbiol. Biotechnol.">
        <title>The consequence of an additional NADH dehydrogenase paralog on the growth of Gluconobacter oxydans DSM3504.</title>
        <authorList>
            <person name="Kostner D."/>
            <person name="Luchterhand B."/>
            <person name="Junker A."/>
            <person name="Volland S."/>
            <person name="Daniel R."/>
            <person name="Buchs J."/>
            <person name="Liebl W."/>
            <person name="Ehrenreich A."/>
        </authorList>
    </citation>
    <scope>NUCLEOTIDE SEQUENCE [LARGE SCALE GENOMIC DNA]</scope>
    <source>
        <strain evidence="2">DSM 3504</strain>
    </source>
</reference>
<dbReference type="CDD" id="cd03811">
    <property type="entry name" value="GT4_GT28_WabH-like"/>
    <property type="match status" value="1"/>
</dbReference>
<dbReference type="GO" id="GO:0016757">
    <property type="term" value="F:glycosyltransferase activity"/>
    <property type="evidence" value="ECO:0007669"/>
    <property type="project" value="TreeGrafter"/>
</dbReference>
<dbReference type="PANTHER" id="PTHR45947">
    <property type="entry name" value="SULFOQUINOVOSYL TRANSFERASE SQD2"/>
    <property type="match status" value="1"/>
</dbReference>
<dbReference type="HOGENOM" id="CLU_009583_0_3_5"/>
<dbReference type="Gene3D" id="3.40.50.2000">
    <property type="entry name" value="Glycogen Phosphorylase B"/>
    <property type="match status" value="2"/>
</dbReference>
<dbReference type="PANTHER" id="PTHR45947:SF3">
    <property type="entry name" value="SULFOQUINOVOSYL TRANSFERASE SQD2"/>
    <property type="match status" value="1"/>
</dbReference>
<evidence type="ECO:0000259" key="1">
    <source>
        <dbReference type="Pfam" id="PF13439"/>
    </source>
</evidence>
<feature type="domain" description="Glycosyltransferase subfamily 4-like N-terminal" evidence="1">
    <location>
        <begin position="18"/>
        <end position="129"/>
    </location>
</feature>
<evidence type="ECO:0000313" key="2">
    <source>
        <dbReference type="EMBL" id="AHK70595.1"/>
    </source>
</evidence>
<dbReference type="SUPFAM" id="SSF53756">
    <property type="entry name" value="UDP-Glycosyltransferase/glycogen phosphorylase"/>
    <property type="match status" value="1"/>
</dbReference>
<accession>A0A067Z4S3</accession>
<dbReference type="Proteomes" id="UP000031656">
    <property type="component" value="Chromosome"/>
</dbReference>